<evidence type="ECO:0000256" key="1">
    <source>
        <dbReference type="SAM" id="MobiDB-lite"/>
    </source>
</evidence>
<dbReference type="AlphaFoldDB" id="A0A6J5DRS1"/>
<evidence type="ECO:0000313" key="2">
    <source>
        <dbReference type="EMBL" id="VWB62945.1"/>
    </source>
</evidence>
<keyword evidence="3" id="KW-1185">Reference proteome</keyword>
<protein>
    <submittedName>
        <fullName evidence="2">Uncharacterized protein</fullName>
    </submittedName>
</protein>
<gene>
    <name evidence="2" type="ORF">BPA30113_02799</name>
</gene>
<dbReference type="Proteomes" id="UP000494330">
    <property type="component" value="Unassembled WGS sequence"/>
</dbReference>
<accession>A0A6J5DRS1</accession>
<proteinExistence type="predicted"/>
<sequence length="277" mass="30348">MERIWQTAGAAHHFTSLPNHGIKAVVLIQWLANENVFHPKLMLMAGTLKGTNDRGLWLSVGSGNLTLSGWAIKREVIGRTVVGQQHAAELCPLVAWLATQAQRQVAVSGPDAAEGKEEGDIREILRYLHDVLDDASQLASDAPDMPTLHLSLPVEGRTPLAMIDDLKGSHPIWRSTNFCSWCVRGPEIHNYRMGIRLRRCEKANACSSGGHLKRWGENIPRYTSKPVSPAPCFRLLNIARLRCESTCRSVPRAAICSSSSSTPATSAARSSAQDWQG</sequence>
<evidence type="ECO:0000313" key="3">
    <source>
        <dbReference type="Proteomes" id="UP000494330"/>
    </source>
</evidence>
<reference evidence="2 3" key="1">
    <citation type="submission" date="2019-09" db="EMBL/GenBank/DDBJ databases">
        <authorList>
            <person name="Depoorter E."/>
        </authorList>
    </citation>
    <scope>NUCLEOTIDE SEQUENCE [LARGE SCALE GENOMIC DNA]</scope>
    <source>
        <strain evidence="2">LMG 30113</strain>
    </source>
</reference>
<name>A0A6J5DRS1_9BURK</name>
<organism evidence="2 3">
    <name type="scientific">Burkholderia paludis</name>
    <dbReference type="NCBI Taxonomy" id="1506587"/>
    <lineage>
        <taxon>Bacteria</taxon>
        <taxon>Pseudomonadati</taxon>
        <taxon>Pseudomonadota</taxon>
        <taxon>Betaproteobacteria</taxon>
        <taxon>Burkholderiales</taxon>
        <taxon>Burkholderiaceae</taxon>
        <taxon>Burkholderia</taxon>
        <taxon>Burkholderia cepacia complex</taxon>
    </lineage>
</organism>
<dbReference type="EMBL" id="CABVQD010000007">
    <property type="protein sequence ID" value="VWB62945.1"/>
    <property type="molecule type" value="Genomic_DNA"/>
</dbReference>
<feature type="region of interest" description="Disordered" evidence="1">
    <location>
        <begin position="256"/>
        <end position="277"/>
    </location>
</feature>